<dbReference type="SUPFAM" id="SSF52172">
    <property type="entry name" value="CheY-like"/>
    <property type="match status" value="1"/>
</dbReference>
<accession>A0A4Z0NDH6</accession>
<evidence type="ECO:0000256" key="1">
    <source>
        <dbReference type="PROSITE-ProRule" id="PRU00169"/>
    </source>
</evidence>
<name>A0A4Z0NDH6_9HYPH</name>
<dbReference type="Gene3D" id="3.40.50.2300">
    <property type="match status" value="1"/>
</dbReference>
<gene>
    <name evidence="3" type="ORF">EU555_34675</name>
</gene>
<keyword evidence="1" id="KW-0597">Phosphoprotein</keyword>
<keyword evidence="4" id="KW-1185">Reference proteome</keyword>
<feature type="modified residue" description="4-aspartylphosphate" evidence="1">
    <location>
        <position position="124"/>
    </location>
</feature>
<dbReference type="AlphaFoldDB" id="A0A4Z0NDH6"/>
<reference evidence="3 4" key="1">
    <citation type="submission" date="2019-04" db="EMBL/GenBank/DDBJ databases">
        <authorList>
            <person name="Feng G."/>
            <person name="Zhu H."/>
        </authorList>
    </citation>
    <scope>NUCLEOTIDE SEQUENCE [LARGE SCALE GENOMIC DNA]</scope>
    <source>
        <strain evidence="3 4">6HR-1</strain>
    </source>
</reference>
<proteinExistence type="predicted"/>
<evidence type="ECO:0000259" key="2">
    <source>
        <dbReference type="PROSITE" id="PS50110"/>
    </source>
</evidence>
<protein>
    <submittedName>
        <fullName evidence="3">Response regulator</fullName>
    </submittedName>
</protein>
<comment type="caution">
    <text evidence="3">The sequence shown here is derived from an EMBL/GenBank/DDBJ whole genome shotgun (WGS) entry which is preliminary data.</text>
</comment>
<dbReference type="RefSeq" id="WP_135419854.1">
    <property type="nucleotide sequence ID" value="NZ_SRLB01000061.1"/>
</dbReference>
<evidence type="ECO:0000313" key="3">
    <source>
        <dbReference type="EMBL" id="TGD92494.1"/>
    </source>
</evidence>
<evidence type="ECO:0000313" key="4">
    <source>
        <dbReference type="Proteomes" id="UP000297535"/>
    </source>
</evidence>
<dbReference type="SMART" id="SM00448">
    <property type="entry name" value="REC"/>
    <property type="match status" value="1"/>
</dbReference>
<dbReference type="Pfam" id="PF00072">
    <property type="entry name" value="Response_reg"/>
    <property type="match status" value="1"/>
</dbReference>
<dbReference type="Proteomes" id="UP000297535">
    <property type="component" value="Unassembled WGS sequence"/>
</dbReference>
<sequence>MSPYARFVYRGVEDGAKAVNRGIAQGLRDAFPLPDESQTPDRLRELAALLIERDALGQADGSEDTKPVDRTRLVLVLEDDPHMREMAVALLEETVLDVVVCETGEDAVALLKKRDGDVAMSFTDVQLSSSMDRVSLARLVATFWPKIHLVVTSDQAEAPFEKLSSEIVFLQKPWRALNVSVLVGRAVRHPALPVR</sequence>
<organism evidence="3 4">
    <name type="scientific">Methylobacterium nonmethylotrophicum</name>
    <dbReference type="NCBI Taxonomy" id="1141884"/>
    <lineage>
        <taxon>Bacteria</taxon>
        <taxon>Pseudomonadati</taxon>
        <taxon>Pseudomonadota</taxon>
        <taxon>Alphaproteobacteria</taxon>
        <taxon>Hyphomicrobiales</taxon>
        <taxon>Methylobacteriaceae</taxon>
        <taxon>Methylobacterium</taxon>
    </lineage>
</organism>
<feature type="domain" description="Response regulatory" evidence="2">
    <location>
        <begin position="73"/>
        <end position="187"/>
    </location>
</feature>
<dbReference type="InterPro" id="IPR001789">
    <property type="entry name" value="Sig_transdc_resp-reg_receiver"/>
</dbReference>
<dbReference type="OrthoDB" id="9784719at2"/>
<dbReference type="PROSITE" id="PS50110">
    <property type="entry name" value="RESPONSE_REGULATORY"/>
    <property type="match status" value="1"/>
</dbReference>
<dbReference type="GO" id="GO:0000160">
    <property type="term" value="P:phosphorelay signal transduction system"/>
    <property type="evidence" value="ECO:0007669"/>
    <property type="project" value="InterPro"/>
</dbReference>
<dbReference type="EMBL" id="SRLB01000061">
    <property type="protein sequence ID" value="TGD92494.1"/>
    <property type="molecule type" value="Genomic_DNA"/>
</dbReference>
<dbReference type="InterPro" id="IPR011006">
    <property type="entry name" value="CheY-like_superfamily"/>
</dbReference>